<keyword evidence="4 9" id="KW-0436">Ligase</keyword>
<sequence length="305" mass="34894">MEEYIARNFNEDEYFFMWQVEPLALVGRNQLIDNEINFDYCKKHNIDILRRKSGGGCVYADMNNVMFSYITKDENVNFTFNKYLTTIVLVLNQLGIDAVASGRNDILINGKKVSGNAFYHVPGRSIVHGTMLYDTNMDNMVGSITPASEKLISKGVQSIRQRIALLKDYTDIPLENFKLAVREKLCNKEFELADEDINAIEEIEKECLSPEFIYGNNPRYTVIRHRRIEGVGDFEVRIEMKNEIIKGVNIMGDYFLTGDIDNHLLKPLKNVCLSEDAIAAALPDKVDDIIMNLTKKDFIELITKP</sequence>
<organism evidence="9 10">
    <name type="scientific">Hoylesella pleuritidis F0068</name>
    <dbReference type="NCBI Taxonomy" id="1081904"/>
    <lineage>
        <taxon>Bacteria</taxon>
        <taxon>Pseudomonadati</taxon>
        <taxon>Bacteroidota</taxon>
        <taxon>Bacteroidia</taxon>
        <taxon>Bacteroidales</taxon>
        <taxon>Prevotellaceae</taxon>
        <taxon>Hoylesella</taxon>
    </lineage>
</organism>
<dbReference type="Proteomes" id="UP000016600">
    <property type="component" value="Unassembled WGS sequence"/>
</dbReference>
<keyword evidence="9" id="KW-0808">Transferase</keyword>
<evidence type="ECO:0000259" key="8">
    <source>
        <dbReference type="PROSITE" id="PS51733"/>
    </source>
</evidence>
<feature type="domain" description="BPL/LPL catalytic" evidence="8">
    <location>
        <begin position="9"/>
        <end position="193"/>
    </location>
</feature>
<comment type="catalytic activity">
    <reaction evidence="7">
        <text>L-lysyl-[lipoyl-carrier protein] + (R)-lipoate + ATP = N(6)-[(R)-lipoyl]-L-lysyl-[lipoyl-carrier protein] + AMP + diphosphate + H(+)</text>
        <dbReference type="Rhea" id="RHEA:49288"/>
        <dbReference type="Rhea" id="RHEA-COMP:10500"/>
        <dbReference type="Rhea" id="RHEA-COMP:10502"/>
        <dbReference type="ChEBI" id="CHEBI:15378"/>
        <dbReference type="ChEBI" id="CHEBI:29969"/>
        <dbReference type="ChEBI" id="CHEBI:30616"/>
        <dbReference type="ChEBI" id="CHEBI:33019"/>
        <dbReference type="ChEBI" id="CHEBI:83088"/>
        <dbReference type="ChEBI" id="CHEBI:83099"/>
        <dbReference type="ChEBI" id="CHEBI:456215"/>
        <dbReference type="EC" id="6.3.1.20"/>
    </reaction>
</comment>
<keyword evidence="6" id="KW-0067">ATP-binding</keyword>
<dbReference type="PANTHER" id="PTHR12561:SF3">
    <property type="entry name" value="LIPOYLTRANSFERASE 1, MITOCHONDRIAL"/>
    <property type="match status" value="1"/>
</dbReference>
<evidence type="ECO:0000256" key="7">
    <source>
        <dbReference type="ARBA" id="ARBA00048037"/>
    </source>
</evidence>
<evidence type="ECO:0000256" key="4">
    <source>
        <dbReference type="ARBA" id="ARBA00022598"/>
    </source>
</evidence>
<name>U2MN45_9BACT</name>
<dbReference type="Pfam" id="PF21948">
    <property type="entry name" value="LplA-B_cat"/>
    <property type="match status" value="1"/>
</dbReference>
<dbReference type="CDD" id="cd16443">
    <property type="entry name" value="LplA"/>
    <property type="match status" value="1"/>
</dbReference>
<evidence type="ECO:0000256" key="2">
    <source>
        <dbReference type="ARBA" id="ARBA00005124"/>
    </source>
</evidence>
<dbReference type="UniPathway" id="UPA00537">
    <property type="reaction ID" value="UER00594"/>
</dbReference>
<dbReference type="Pfam" id="PF10437">
    <property type="entry name" value="Lip_prot_lig_C"/>
    <property type="match status" value="1"/>
</dbReference>
<dbReference type="EMBL" id="AWET01000018">
    <property type="protein sequence ID" value="ERK03055.1"/>
    <property type="molecule type" value="Genomic_DNA"/>
</dbReference>
<comment type="pathway">
    <text evidence="1">Protein modification; protein lipoylation via exogenous pathway; protein N(6)-(lipoyl)lysine from lipoate: step 2/2.</text>
</comment>
<accession>U2MN45</accession>
<dbReference type="AlphaFoldDB" id="U2MN45"/>
<dbReference type="GO" id="GO:0016979">
    <property type="term" value="F:lipoate-protein ligase activity"/>
    <property type="evidence" value="ECO:0007669"/>
    <property type="project" value="UniProtKB-EC"/>
</dbReference>
<dbReference type="GO" id="GO:0017118">
    <property type="term" value="F:lipoyltransferase activity"/>
    <property type="evidence" value="ECO:0007669"/>
    <property type="project" value="TreeGrafter"/>
</dbReference>
<dbReference type="InterPro" id="IPR045864">
    <property type="entry name" value="aa-tRNA-synth_II/BPL/LPL"/>
</dbReference>
<comment type="caution">
    <text evidence="9">The sequence shown here is derived from an EMBL/GenBank/DDBJ whole genome shotgun (WGS) entry which is preliminary data.</text>
</comment>
<gene>
    <name evidence="9" type="ORF">HMPREF1218_1733</name>
</gene>
<dbReference type="PROSITE" id="PS51733">
    <property type="entry name" value="BPL_LPL_CATALYTIC"/>
    <property type="match status" value="1"/>
</dbReference>
<comment type="pathway">
    <text evidence="2">Protein modification; protein lipoylation via exogenous pathway; protein N(6)-(lipoyl)lysine from lipoate: step 1/2.</text>
</comment>
<evidence type="ECO:0000313" key="9">
    <source>
        <dbReference type="EMBL" id="ERK03055.1"/>
    </source>
</evidence>
<evidence type="ECO:0000256" key="5">
    <source>
        <dbReference type="ARBA" id="ARBA00022741"/>
    </source>
</evidence>
<dbReference type="PATRIC" id="fig|1081904.3.peg.933"/>
<reference evidence="9 10" key="1">
    <citation type="submission" date="2013-08" db="EMBL/GenBank/DDBJ databases">
        <authorList>
            <person name="Durkin A.S."/>
            <person name="Haft D.R."/>
            <person name="McCorrison J."/>
            <person name="Torralba M."/>
            <person name="Gillis M."/>
            <person name="Haft D.H."/>
            <person name="Methe B."/>
            <person name="Sutton G."/>
            <person name="Nelson K.E."/>
        </authorList>
    </citation>
    <scope>NUCLEOTIDE SEQUENCE [LARGE SCALE GENOMIC DNA]</scope>
    <source>
        <strain evidence="9 10">F0068</strain>
    </source>
</reference>
<keyword evidence="10" id="KW-1185">Reference proteome</keyword>
<dbReference type="SUPFAM" id="SSF82649">
    <property type="entry name" value="SufE/NifU"/>
    <property type="match status" value="1"/>
</dbReference>
<dbReference type="GO" id="GO:0005524">
    <property type="term" value="F:ATP binding"/>
    <property type="evidence" value="ECO:0007669"/>
    <property type="project" value="UniProtKB-KW"/>
</dbReference>
<dbReference type="EC" id="6.3.1.20" evidence="3"/>
<dbReference type="Gene3D" id="3.30.390.50">
    <property type="entry name" value="CO dehydrogenase flavoprotein, C-terminal domain"/>
    <property type="match status" value="1"/>
</dbReference>
<dbReference type="Gene3D" id="3.30.930.10">
    <property type="entry name" value="Bira Bifunctional Protein, Domain 2"/>
    <property type="match status" value="1"/>
</dbReference>
<dbReference type="PANTHER" id="PTHR12561">
    <property type="entry name" value="LIPOATE-PROTEIN LIGASE"/>
    <property type="match status" value="1"/>
</dbReference>
<dbReference type="InterPro" id="IPR019491">
    <property type="entry name" value="Lipoate_protein_ligase_C"/>
</dbReference>
<proteinExistence type="predicted"/>
<keyword evidence="5" id="KW-0547">Nucleotide-binding</keyword>
<protein>
    <recommendedName>
        <fullName evidence="3">lipoate--protein ligase</fullName>
        <ecNumber evidence="3">6.3.1.20</ecNumber>
    </recommendedName>
</protein>
<evidence type="ECO:0000256" key="6">
    <source>
        <dbReference type="ARBA" id="ARBA00022840"/>
    </source>
</evidence>
<dbReference type="InterPro" id="IPR004562">
    <property type="entry name" value="LipoylTrfase_LipoateP_Ligase"/>
</dbReference>
<dbReference type="InterPro" id="IPR004143">
    <property type="entry name" value="BPL_LPL_catalytic"/>
</dbReference>
<dbReference type="GO" id="GO:0005737">
    <property type="term" value="C:cytoplasm"/>
    <property type="evidence" value="ECO:0007669"/>
    <property type="project" value="TreeGrafter"/>
</dbReference>
<evidence type="ECO:0000256" key="1">
    <source>
        <dbReference type="ARBA" id="ARBA00005085"/>
    </source>
</evidence>
<dbReference type="SUPFAM" id="SSF55681">
    <property type="entry name" value="Class II aaRS and biotin synthetases"/>
    <property type="match status" value="1"/>
</dbReference>
<evidence type="ECO:0000256" key="3">
    <source>
        <dbReference type="ARBA" id="ARBA00012367"/>
    </source>
</evidence>
<dbReference type="GO" id="GO:0009249">
    <property type="term" value="P:protein lipoylation"/>
    <property type="evidence" value="ECO:0007669"/>
    <property type="project" value="InterPro"/>
</dbReference>
<evidence type="ECO:0000313" key="10">
    <source>
        <dbReference type="Proteomes" id="UP000016600"/>
    </source>
</evidence>